<organism evidence="5 6">
    <name type="scientific">Nocardia amamiensis</name>
    <dbReference type="NCBI Taxonomy" id="404578"/>
    <lineage>
        <taxon>Bacteria</taxon>
        <taxon>Bacillati</taxon>
        <taxon>Actinomycetota</taxon>
        <taxon>Actinomycetes</taxon>
        <taxon>Mycobacteriales</taxon>
        <taxon>Nocardiaceae</taxon>
        <taxon>Nocardia</taxon>
    </lineage>
</organism>
<dbReference type="SUPFAM" id="SSF48498">
    <property type="entry name" value="Tetracyclin repressor-like, C-terminal domain"/>
    <property type="match status" value="1"/>
</dbReference>
<dbReference type="Pfam" id="PF17920">
    <property type="entry name" value="TetR_C_16"/>
    <property type="match status" value="1"/>
</dbReference>
<dbReference type="EMBL" id="JADLQX010000015">
    <property type="protein sequence ID" value="MBF6300033.1"/>
    <property type="molecule type" value="Genomic_DNA"/>
</dbReference>
<evidence type="ECO:0000259" key="4">
    <source>
        <dbReference type="PROSITE" id="PS50977"/>
    </source>
</evidence>
<evidence type="ECO:0000313" key="6">
    <source>
        <dbReference type="Proteomes" id="UP000702209"/>
    </source>
</evidence>
<reference evidence="5 6" key="1">
    <citation type="submission" date="2020-10" db="EMBL/GenBank/DDBJ databases">
        <title>Identification of Nocardia species via Next-generation sequencing and recognition of intraspecies genetic diversity.</title>
        <authorList>
            <person name="Li P."/>
            <person name="Li P."/>
            <person name="Lu B."/>
        </authorList>
    </citation>
    <scope>NUCLEOTIDE SEQUENCE [LARGE SCALE GENOMIC DNA]</scope>
    <source>
        <strain evidence="5 6">BJ06-0157</strain>
    </source>
</reference>
<gene>
    <name evidence="5" type="ORF">IU459_21165</name>
</gene>
<accession>A0ABS0CVZ1</accession>
<evidence type="ECO:0000256" key="1">
    <source>
        <dbReference type="ARBA" id="ARBA00023125"/>
    </source>
</evidence>
<evidence type="ECO:0000256" key="2">
    <source>
        <dbReference type="PROSITE-ProRule" id="PRU00335"/>
    </source>
</evidence>
<protein>
    <submittedName>
        <fullName evidence="5">TetR family transcriptional regulator</fullName>
    </submittedName>
</protein>
<dbReference type="InterPro" id="IPR036271">
    <property type="entry name" value="Tet_transcr_reg_TetR-rel_C_sf"/>
</dbReference>
<dbReference type="Proteomes" id="UP000702209">
    <property type="component" value="Unassembled WGS sequence"/>
</dbReference>
<dbReference type="SUPFAM" id="SSF46689">
    <property type="entry name" value="Homeodomain-like"/>
    <property type="match status" value="1"/>
</dbReference>
<dbReference type="Gene3D" id="1.10.10.60">
    <property type="entry name" value="Homeodomain-like"/>
    <property type="match status" value="1"/>
</dbReference>
<name>A0ABS0CVZ1_9NOCA</name>
<keyword evidence="6" id="KW-1185">Reference proteome</keyword>
<dbReference type="PANTHER" id="PTHR30055">
    <property type="entry name" value="HTH-TYPE TRANSCRIPTIONAL REGULATOR RUTR"/>
    <property type="match status" value="1"/>
</dbReference>
<proteinExistence type="predicted"/>
<dbReference type="InterPro" id="IPR041678">
    <property type="entry name" value="TetR_C_16"/>
</dbReference>
<sequence length="214" mass="22236">MTAGNGSGGAERPTRSGRRPGQSGAREAILAAARARFADVGFHKTSIRAVATDAGVDPALVHHYFGTKQQLFAAVVELPVDPEATLKIIESAPLNQLGETILRAVVAVWDSPAGPGIVAAVRSILTGSDDPVLARTFVLEIVLERVRHRIATAEDDGRARVALVASQMIGVLVGRKIIGVEPLASMAAPDLVAAVGPTLQRYLTGDIGRVPASG</sequence>
<keyword evidence="1 2" id="KW-0238">DNA-binding</keyword>
<comment type="caution">
    <text evidence="5">The sequence shown here is derived from an EMBL/GenBank/DDBJ whole genome shotgun (WGS) entry which is preliminary data.</text>
</comment>
<dbReference type="PANTHER" id="PTHR30055:SF235">
    <property type="entry name" value="TRANSCRIPTIONAL REGULATORY PROTEIN"/>
    <property type="match status" value="1"/>
</dbReference>
<dbReference type="InterPro" id="IPR050109">
    <property type="entry name" value="HTH-type_TetR-like_transc_reg"/>
</dbReference>
<dbReference type="Gene3D" id="1.10.357.10">
    <property type="entry name" value="Tetracycline Repressor, domain 2"/>
    <property type="match status" value="1"/>
</dbReference>
<dbReference type="PROSITE" id="PS50977">
    <property type="entry name" value="HTH_TETR_2"/>
    <property type="match status" value="1"/>
</dbReference>
<feature type="domain" description="HTH tetR-type" evidence="4">
    <location>
        <begin position="23"/>
        <end position="83"/>
    </location>
</feature>
<feature type="DNA-binding region" description="H-T-H motif" evidence="2">
    <location>
        <begin position="46"/>
        <end position="65"/>
    </location>
</feature>
<dbReference type="RefSeq" id="WP_195131270.1">
    <property type="nucleotide sequence ID" value="NZ_JADLQX010000015.1"/>
</dbReference>
<evidence type="ECO:0000256" key="3">
    <source>
        <dbReference type="SAM" id="MobiDB-lite"/>
    </source>
</evidence>
<dbReference type="InterPro" id="IPR009057">
    <property type="entry name" value="Homeodomain-like_sf"/>
</dbReference>
<dbReference type="Pfam" id="PF00440">
    <property type="entry name" value="TetR_N"/>
    <property type="match status" value="1"/>
</dbReference>
<evidence type="ECO:0000313" key="5">
    <source>
        <dbReference type="EMBL" id="MBF6300033.1"/>
    </source>
</evidence>
<feature type="region of interest" description="Disordered" evidence="3">
    <location>
        <begin position="1"/>
        <end position="25"/>
    </location>
</feature>
<dbReference type="PRINTS" id="PR00455">
    <property type="entry name" value="HTHTETR"/>
</dbReference>
<dbReference type="InterPro" id="IPR001647">
    <property type="entry name" value="HTH_TetR"/>
</dbReference>